<dbReference type="AlphaFoldDB" id="A0A4V3E137"/>
<comment type="caution">
    <text evidence="1">The sequence shown here is derived from an EMBL/GenBank/DDBJ whole genome shotgun (WGS) entry which is preliminary data.</text>
</comment>
<accession>A0A4V3E137</accession>
<dbReference type="OrthoDB" id="681025at2"/>
<evidence type="ECO:0000313" key="2">
    <source>
        <dbReference type="Proteomes" id="UP000294752"/>
    </source>
</evidence>
<evidence type="ECO:0008006" key="3">
    <source>
        <dbReference type="Google" id="ProtNLM"/>
    </source>
</evidence>
<reference evidence="1 2" key="1">
    <citation type="submission" date="2019-03" db="EMBL/GenBank/DDBJ databases">
        <title>Genomic Encyclopedia of Type Strains, Phase III (KMG-III): the genomes of soil and plant-associated and newly described type strains.</title>
        <authorList>
            <person name="Whitman W."/>
        </authorList>
    </citation>
    <scope>NUCLEOTIDE SEQUENCE [LARGE SCALE GENOMIC DNA]</scope>
    <source>
        <strain evidence="1 2">CGMCC 1.12801</strain>
    </source>
</reference>
<evidence type="ECO:0000313" key="1">
    <source>
        <dbReference type="EMBL" id="TDS11708.1"/>
    </source>
</evidence>
<dbReference type="EMBL" id="SNZV01000007">
    <property type="protein sequence ID" value="TDS11708.1"/>
    <property type="molecule type" value="Genomic_DNA"/>
</dbReference>
<sequence>MKKRKLHPDEKRVFEVKIRLNIEEKQKLEKIIDLTNTHAPDIFRKLLMKGKLPDASVPLLDIQTYYQVRKIGLTYNAYMKAINQSRITEIDQHIGKQVSEILNIVQNKIRKL</sequence>
<protein>
    <recommendedName>
        <fullName evidence="3">Mobilization protein MobC</fullName>
    </recommendedName>
</protein>
<proteinExistence type="predicted"/>
<gene>
    <name evidence="1" type="ORF">B0I21_10749</name>
</gene>
<name>A0A4V3E137_9SPHI</name>
<dbReference type="RefSeq" id="WP_133641172.1">
    <property type="nucleotide sequence ID" value="NZ_SNZV01000007.1"/>
</dbReference>
<keyword evidence="2" id="KW-1185">Reference proteome</keyword>
<organism evidence="1 2">
    <name type="scientific">Sphingobacterium paludis</name>
    <dbReference type="NCBI Taxonomy" id="1476465"/>
    <lineage>
        <taxon>Bacteria</taxon>
        <taxon>Pseudomonadati</taxon>
        <taxon>Bacteroidota</taxon>
        <taxon>Sphingobacteriia</taxon>
        <taxon>Sphingobacteriales</taxon>
        <taxon>Sphingobacteriaceae</taxon>
        <taxon>Sphingobacterium</taxon>
    </lineage>
</organism>
<dbReference type="Proteomes" id="UP000294752">
    <property type="component" value="Unassembled WGS sequence"/>
</dbReference>